<protein>
    <submittedName>
        <fullName evidence="5">Di-copper centre-containing protein</fullName>
    </submittedName>
</protein>
<sequence length="393" mass="43534">MFSSSKLLAFFIAEAHFLSATALPSKKTTSSSCSQPTVSAPNETISSKCSRPIVRKEWRTLDIAEQDAYINAIQCLKTAPSRGTTFYDTLQSRYDDFVALHINATRGGDHPPSLNSFQTNSTEPVTPLYSIHGVGIFLPWHRYVISIFESTLRSECNYTGAQPYWDWTLDSPASNSTLLASPVFQAFGGNGSATTGCVEYGPFAGTATLNIGPGDSMKKNPRCMTRIIQQDLFDFRSNWSDIFEPLLQLKKYVQVQLFIDELDFLKPEDQIETFAKPHGLMHSVIGGDFMDVLASPNDPIFWLHHTFLDYLWALWQQCDAARLHDIGGARTTRGLGPEGDKIENTTLDTPLWTGFVASDVPVGKIMDTMNGDGEGVLCYKYEDSPSTVGRSGF</sequence>
<dbReference type="GO" id="GO:0046872">
    <property type="term" value="F:metal ion binding"/>
    <property type="evidence" value="ECO:0007669"/>
    <property type="project" value="UniProtKB-KW"/>
</dbReference>
<evidence type="ECO:0000256" key="3">
    <source>
        <dbReference type="SAM" id="SignalP"/>
    </source>
</evidence>
<evidence type="ECO:0000259" key="4">
    <source>
        <dbReference type="PROSITE" id="PS00498"/>
    </source>
</evidence>
<dbReference type="InterPro" id="IPR002227">
    <property type="entry name" value="Tyrosinase_Cu-bd"/>
</dbReference>
<keyword evidence="2" id="KW-0186">Copper</keyword>
<dbReference type="GO" id="GO:0016491">
    <property type="term" value="F:oxidoreductase activity"/>
    <property type="evidence" value="ECO:0007669"/>
    <property type="project" value="InterPro"/>
</dbReference>
<feature type="domain" description="Tyrosinase copper-binding" evidence="4">
    <location>
        <begin position="298"/>
        <end position="309"/>
    </location>
</feature>
<dbReference type="InterPro" id="IPR050316">
    <property type="entry name" value="Tyrosinase/Hemocyanin"/>
</dbReference>
<reference evidence="5" key="1">
    <citation type="submission" date="2020-01" db="EMBL/GenBank/DDBJ databases">
        <authorList>
            <consortium name="DOE Joint Genome Institute"/>
            <person name="Haridas S."/>
            <person name="Albert R."/>
            <person name="Binder M."/>
            <person name="Bloem J."/>
            <person name="Labutti K."/>
            <person name="Salamov A."/>
            <person name="Andreopoulos B."/>
            <person name="Baker S.E."/>
            <person name="Barry K."/>
            <person name="Bills G."/>
            <person name="Bluhm B.H."/>
            <person name="Cannon C."/>
            <person name="Castanera R."/>
            <person name="Culley D.E."/>
            <person name="Daum C."/>
            <person name="Ezra D."/>
            <person name="Gonzalez J.B."/>
            <person name="Henrissat B."/>
            <person name="Kuo A."/>
            <person name="Liang C."/>
            <person name="Lipzen A."/>
            <person name="Lutzoni F."/>
            <person name="Magnuson J."/>
            <person name="Mondo S."/>
            <person name="Nolan M."/>
            <person name="Ohm R."/>
            <person name="Pangilinan J."/>
            <person name="Park H.-J."/>
            <person name="Ramirez L."/>
            <person name="Alfaro M."/>
            <person name="Sun H."/>
            <person name="Tritt A."/>
            <person name="Yoshinaga Y."/>
            <person name="Zwiers L.-H."/>
            <person name="Turgeon B.G."/>
            <person name="Goodwin S.B."/>
            <person name="Spatafora J.W."/>
            <person name="Crous P.W."/>
            <person name="Grigoriev I.V."/>
        </authorList>
    </citation>
    <scope>NUCLEOTIDE SEQUENCE</scope>
    <source>
        <strain evidence="5">IPT5</strain>
    </source>
</reference>
<keyword evidence="3" id="KW-0732">Signal</keyword>
<dbReference type="InterPro" id="IPR008922">
    <property type="entry name" value="Di-copper_centre_dom_sf"/>
</dbReference>
<dbReference type="SUPFAM" id="SSF48056">
    <property type="entry name" value="Di-copper centre-containing domain"/>
    <property type="match status" value="1"/>
</dbReference>
<feature type="chain" id="PRO_5025687737" evidence="3">
    <location>
        <begin position="23"/>
        <end position="393"/>
    </location>
</feature>
<proteinExistence type="predicted"/>
<dbReference type="PANTHER" id="PTHR11474">
    <property type="entry name" value="TYROSINASE FAMILY MEMBER"/>
    <property type="match status" value="1"/>
</dbReference>
<dbReference type="Gene3D" id="1.10.1280.10">
    <property type="entry name" value="Di-copper center containing domain from catechol oxidase"/>
    <property type="match status" value="1"/>
</dbReference>
<dbReference type="OrthoDB" id="6132182at2759"/>
<dbReference type="PANTHER" id="PTHR11474:SF126">
    <property type="entry name" value="TYROSINASE-LIKE PROTEIN TYR-1-RELATED"/>
    <property type="match status" value="1"/>
</dbReference>
<evidence type="ECO:0000256" key="2">
    <source>
        <dbReference type="ARBA" id="ARBA00023008"/>
    </source>
</evidence>
<keyword evidence="1" id="KW-0479">Metal-binding</keyword>
<dbReference type="PRINTS" id="PR00092">
    <property type="entry name" value="TYROSINASE"/>
</dbReference>
<organism evidence="5 6">
    <name type="scientific">Plenodomus tracheiphilus IPT5</name>
    <dbReference type="NCBI Taxonomy" id="1408161"/>
    <lineage>
        <taxon>Eukaryota</taxon>
        <taxon>Fungi</taxon>
        <taxon>Dikarya</taxon>
        <taxon>Ascomycota</taxon>
        <taxon>Pezizomycotina</taxon>
        <taxon>Dothideomycetes</taxon>
        <taxon>Pleosporomycetidae</taxon>
        <taxon>Pleosporales</taxon>
        <taxon>Pleosporineae</taxon>
        <taxon>Leptosphaeriaceae</taxon>
        <taxon>Plenodomus</taxon>
    </lineage>
</organism>
<evidence type="ECO:0000313" key="6">
    <source>
        <dbReference type="Proteomes" id="UP000799423"/>
    </source>
</evidence>
<dbReference type="Pfam" id="PF00264">
    <property type="entry name" value="Tyrosinase"/>
    <property type="match status" value="1"/>
</dbReference>
<dbReference type="PROSITE" id="PS00498">
    <property type="entry name" value="TYROSINASE_2"/>
    <property type="match status" value="1"/>
</dbReference>
<keyword evidence="6" id="KW-1185">Reference proteome</keyword>
<dbReference type="AlphaFoldDB" id="A0A6A7ARS2"/>
<gene>
    <name evidence="5" type="ORF">T440DRAFT_511969</name>
</gene>
<dbReference type="EMBL" id="MU006362">
    <property type="protein sequence ID" value="KAF2844815.1"/>
    <property type="molecule type" value="Genomic_DNA"/>
</dbReference>
<dbReference type="Proteomes" id="UP000799423">
    <property type="component" value="Unassembled WGS sequence"/>
</dbReference>
<feature type="signal peptide" evidence="3">
    <location>
        <begin position="1"/>
        <end position="22"/>
    </location>
</feature>
<name>A0A6A7ARS2_9PLEO</name>
<evidence type="ECO:0000256" key="1">
    <source>
        <dbReference type="ARBA" id="ARBA00022723"/>
    </source>
</evidence>
<accession>A0A6A7ARS2</accession>
<evidence type="ECO:0000313" key="5">
    <source>
        <dbReference type="EMBL" id="KAF2844815.1"/>
    </source>
</evidence>